<keyword evidence="2 4" id="KW-1133">Transmembrane helix</keyword>
<dbReference type="EMBL" id="FNCJ01000009">
    <property type="protein sequence ID" value="SDH32794.1"/>
    <property type="molecule type" value="Genomic_DNA"/>
</dbReference>
<protein>
    <submittedName>
        <fullName evidence="6">Major Facilitator Superfamily protein</fullName>
    </submittedName>
</protein>
<dbReference type="InterPro" id="IPR036259">
    <property type="entry name" value="MFS_trans_sf"/>
</dbReference>
<name>A0A1G8BI91_9BURK</name>
<feature type="transmembrane region" description="Helical" evidence="4">
    <location>
        <begin position="24"/>
        <end position="42"/>
    </location>
</feature>
<dbReference type="AlphaFoldDB" id="A0A1G8BI91"/>
<dbReference type="GO" id="GO:0022857">
    <property type="term" value="F:transmembrane transporter activity"/>
    <property type="evidence" value="ECO:0007669"/>
    <property type="project" value="InterPro"/>
</dbReference>
<organism evidence="6 7">
    <name type="scientific">Paraburkholderia phenazinium</name>
    <dbReference type="NCBI Taxonomy" id="60549"/>
    <lineage>
        <taxon>Bacteria</taxon>
        <taxon>Pseudomonadati</taxon>
        <taxon>Pseudomonadota</taxon>
        <taxon>Betaproteobacteria</taxon>
        <taxon>Burkholderiales</taxon>
        <taxon>Burkholderiaceae</taxon>
        <taxon>Paraburkholderia</taxon>
    </lineage>
</organism>
<gene>
    <name evidence="6" type="ORF">SAMN05216466_10952</name>
</gene>
<dbReference type="Proteomes" id="UP000199706">
    <property type="component" value="Unassembled WGS sequence"/>
</dbReference>
<keyword evidence="3 4" id="KW-0472">Membrane</keyword>
<reference evidence="6 7" key="1">
    <citation type="submission" date="2016-10" db="EMBL/GenBank/DDBJ databases">
        <authorList>
            <person name="de Groot N.N."/>
        </authorList>
    </citation>
    <scope>NUCLEOTIDE SEQUENCE [LARGE SCALE GENOMIC DNA]</scope>
    <source>
        <strain evidence="6 7">LMG 2247</strain>
    </source>
</reference>
<dbReference type="SUPFAM" id="SSF103473">
    <property type="entry name" value="MFS general substrate transporter"/>
    <property type="match status" value="1"/>
</dbReference>
<evidence type="ECO:0000259" key="5">
    <source>
        <dbReference type="PROSITE" id="PS50850"/>
    </source>
</evidence>
<evidence type="ECO:0000256" key="2">
    <source>
        <dbReference type="ARBA" id="ARBA00022989"/>
    </source>
</evidence>
<dbReference type="InterPro" id="IPR020846">
    <property type="entry name" value="MFS_dom"/>
</dbReference>
<dbReference type="Pfam" id="PF07690">
    <property type="entry name" value="MFS_1"/>
    <property type="match status" value="1"/>
</dbReference>
<evidence type="ECO:0000313" key="6">
    <source>
        <dbReference type="EMBL" id="SDH32794.1"/>
    </source>
</evidence>
<dbReference type="Gene3D" id="1.20.1250.20">
    <property type="entry name" value="MFS general substrate transporter like domains"/>
    <property type="match status" value="1"/>
</dbReference>
<evidence type="ECO:0000256" key="4">
    <source>
        <dbReference type="SAM" id="Phobius"/>
    </source>
</evidence>
<feature type="transmembrane region" description="Helical" evidence="4">
    <location>
        <begin position="89"/>
        <end position="110"/>
    </location>
</feature>
<evidence type="ECO:0000256" key="1">
    <source>
        <dbReference type="ARBA" id="ARBA00022692"/>
    </source>
</evidence>
<evidence type="ECO:0000256" key="3">
    <source>
        <dbReference type="ARBA" id="ARBA00023136"/>
    </source>
</evidence>
<feature type="transmembrane region" description="Helical" evidence="4">
    <location>
        <begin position="122"/>
        <end position="138"/>
    </location>
</feature>
<keyword evidence="1 4" id="KW-0812">Transmembrane</keyword>
<evidence type="ECO:0000313" key="7">
    <source>
        <dbReference type="Proteomes" id="UP000199706"/>
    </source>
</evidence>
<accession>A0A1G8BI91</accession>
<feature type="domain" description="Major facilitator superfamily (MFS) profile" evidence="5">
    <location>
        <begin position="28"/>
        <end position="177"/>
    </location>
</feature>
<dbReference type="InterPro" id="IPR011701">
    <property type="entry name" value="MFS"/>
</dbReference>
<proteinExistence type="predicted"/>
<feature type="transmembrane region" description="Helical" evidence="4">
    <location>
        <begin position="63"/>
        <end position="83"/>
    </location>
</feature>
<dbReference type="PROSITE" id="PS50850">
    <property type="entry name" value="MFS"/>
    <property type="match status" value="1"/>
</dbReference>
<sequence>MFKTHKTTDGLERDTIMGIKVKGLRWWMIALLSLGTVMNYLARSSLSVAAPTVMQSLHISTGQYGWITGAFLVMYPLGGPLTGYLMDRIGLRFGFLLCGLAWSCICMAAVRCRRYRLPDGRLDFVLFTLVMGALVMTIGYTPFFVALGFGDLIGAALIWSLVRPALVERRRLAPAWH</sequence>